<evidence type="ECO:0000259" key="3">
    <source>
        <dbReference type="SMART" id="SM00530"/>
    </source>
</evidence>
<name>A0ABM8A286_STRNI</name>
<evidence type="ECO:0000313" key="5">
    <source>
        <dbReference type="Proteomes" id="UP001059597"/>
    </source>
</evidence>
<dbReference type="InterPro" id="IPR001387">
    <property type="entry name" value="Cro/C1-type_HTH"/>
</dbReference>
<dbReference type="InterPro" id="IPR010982">
    <property type="entry name" value="Lambda_DNA-bd_dom_sf"/>
</dbReference>
<proteinExistence type="predicted"/>
<feature type="region of interest" description="Disordered" evidence="1">
    <location>
        <begin position="177"/>
        <end position="196"/>
    </location>
</feature>
<reference evidence="4" key="1">
    <citation type="submission" date="2022-06" db="EMBL/GenBank/DDBJ databases">
        <title>Complete genome sequence of Streptomyces nigrescens HEK616.</title>
        <authorList>
            <person name="Asamizu S."/>
            <person name="Onaka H."/>
        </authorList>
    </citation>
    <scope>NUCLEOTIDE SEQUENCE</scope>
    <source>
        <strain evidence="4">HEK616</strain>
    </source>
</reference>
<keyword evidence="2" id="KW-1133">Transmembrane helix</keyword>
<keyword evidence="2" id="KW-0812">Transmembrane</keyword>
<organism evidence="4 5">
    <name type="scientific">Streptomyces nigrescens</name>
    <dbReference type="NCBI Taxonomy" id="1920"/>
    <lineage>
        <taxon>Bacteria</taxon>
        <taxon>Bacillati</taxon>
        <taxon>Actinomycetota</taxon>
        <taxon>Actinomycetes</taxon>
        <taxon>Kitasatosporales</taxon>
        <taxon>Streptomycetaceae</taxon>
        <taxon>Streptomyces</taxon>
    </lineage>
</organism>
<sequence>MSGPDSELCEGVESSRLAAGLRELRGRTGLSLAALAARTPYSKSSWERYLNGKKLPPRDAVEALCRLAGEPAGRLLALWELADAAWSGRAAPAAARAEAAAARDAAVEPGPAAPRDAVGDPGAPARPVPPEPPRQPPPPPPRRTRRRVVAAAAGAGAGGLALAVAVTFLAGERAGEARGGPAASAAPTSSAVTGCRGRSCDGKDPQSMFCGGEGMVDTVVEATTARGAHVQVRYGTACAAAWGRLRGGRIGDRIEVTVPGSLPRSVRVRDRFDAEGYLVTPMVAARGPRGVRLCLYPAGGGPRECFRH</sequence>
<gene>
    <name evidence="4" type="ORF">HEK616_62160</name>
</gene>
<evidence type="ECO:0000256" key="2">
    <source>
        <dbReference type="SAM" id="Phobius"/>
    </source>
</evidence>
<feature type="region of interest" description="Disordered" evidence="1">
    <location>
        <begin position="105"/>
        <end position="150"/>
    </location>
</feature>
<keyword evidence="5" id="KW-1185">Reference proteome</keyword>
<feature type="domain" description="HTH cro/C1-type" evidence="3">
    <location>
        <begin position="20"/>
        <end position="75"/>
    </location>
</feature>
<protein>
    <recommendedName>
        <fullName evidence="3">HTH cro/C1-type domain-containing protein</fullName>
    </recommendedName>
</protein>
<dbReference type="SMART" id="SM00530">
    <property type="entry name" value="HTH_XRE"/>
    <property type="match status" value="1"/>
</dbReference>
<dbReference type="InterPro" id="IPR021224">
    <property type="entry name" value="DUF2690"/>
</dbReference>
<dbReference type="EMBL" id="AP026073">
    <property type="protein sequence ID" value="BDM72729.1"/>
    <property type="molecule type" value="Genomic_DNA"/>
</dbReference>
<evidence type="ECO:0000256" key="1">
    <source>
        <dbReference type="SAM" id="MobiDB-lite"/>
    </source>
</evidence>
<feature type="compositionally biased region" description="Pro residues" evidence="1">
    <location>
        <begin position="124"/>
        <end position="141"/>
    </location>
</feature>
<dbReference type="Proteomes" id="UP001059597">
    <property type="component" value="Chromosome"/>
</dbReference>
<dbReference type="RefSeq" id="WP_261956097.1">
    <property type="nucleotide sequence ID" value="NZ_AP026073.1"/>
</dbReference>
<dbReference type="Pfam" id="PF13560">
    <property type="entry name" value="HTH_31"/>
    <property type="match status" value="1"/>
</dbReference>
<evidence type="ECO:0000313" key="4">
    <source>
        <dbReference type="EMBL" id="BDM72729.1"/>
    </source>
</evidence>
<dbReference type="Gene3D" id="1.10.260.40">
    <property type="entry name" value="lambda repressor-like DNA-binding domains"/>
    <property type="match status" value="1"/>
</dbReference>
<feature type="compositionally biased region" description="Low complexity" evidence="1">
    <location>
        <begin position="179"/>
        <end position="194"/>
    </location>
</feature>
<dbReference type="SUPFAM" id="SSF47413">
    <property type="entry name" value="lambda repressor-like DNA-binding domains"/>
    <property type="match status" value="1"/>
</dbReference>
<dbReference type="Pfam" id="PF10901">
    <property type="entry name" value="DUF2690"/>
    <property type="match status" value="1"/>
</dbReference>
<accession>A0ABM8A286</accession>
<dbReference type="CDD" id="cd00093">
    <property type="entry name" value="HTH_XRE"/>
    <property type="match status" value="1"/>
</dbReference>
<feature type="transmembrane region" description="Helical" evidence="2">
    <location>
        <begin position="148"/>
        <end position="170"/>
    </location>
</feature>
<keyword evidence="2" id="KW-0472">Membrane</keyword>